<evidence type="ECO:0000256" key="1">
    <source>
        <dbReference type="SAM" id="MobiDB-lite"/>
    </source>
</evidence>
<evidence type="ECO:0000313" key="3">
    <source>
        <dbReference type="Proteomes" id="UP000279271"/>
    </source>
</evidence>
<accession>A0A3M7L3H2</accession>
<organism evidence="2 3">
    <name type="scientific">Auxenochlorella protothecoides</name>
    <name type="common">Green microalga</name>
    <name type="synonym">Chlorella protothecoides</name>
    <dbReference type="NCBI Taxonomy" id="3075"/>
    <lineage>
        <taxon>Eukaryota</taxon>
        <taxon>Viridiplantae</taxon>
        <taxon>Chlorophyta</taxon>
        <taxon>core chlorophytes</taxon>
        <taxon>Trebouxiophyceae</taxon>
        <taxon>Chlorellales</taxon>
        <taxon>Chlorellaceae</taxon>
        <taxon>Auxenochlorella</taxon>
    </lineage>
</organism>
<comment type="caution">
    <text evidence="2">The sequence shown here is derived from an EMBL/GenBank/DDBJ whole genome shotgun (WGS) entry which is preliminary data.</text>
</comment>
<gene>
    <name evidence="2" type="ORF">APUTEX25_002369</name>
</gene>
<sequence>MLGSAGQGEAVGVRGEPARHAPPPAARGAACPPCCGAHASSQSLSGERSPEATLSPLLPTEASGAGEARKTWMPDRYGT</sequence>
<reference evidence="3" key="1">
    <citation type="journal article" date="2018" name="Algal Res.">
        <title>Characterization of plant carbon substrate utilization by Auxenochlorella protothecoides.</title>
        <authorList>
            <person name="Vogler B.W."/>
            <person name="Starkenburg S.R."/>
            <person name="Sudasinghe N."/>
            <person name="Schambach J.Y."/>
            <person name="Rollin J.A."/>
            <person name="Pattathil S."/>
            <person name="Barry A.N."/>
        </authorList>
    </citation>
    <scope>NUCLEOTIDE SEQUENCE [LARGE SCALE GENOMIC DNA]</scope>
    <source>
        <strain evidence="3">UTEX 25</strain>
    </source>
</reference>
<dbReference type="EMBL" id="QOKY01000130">
    <property type="protein sequence ID" value="RMZ57137.1"/>
    <property type="molecule type" value="Genomic_DNA"/>
</dbReference>
<protein>
    <submittedName>
        <fullName evidence="2">Uncharacterized protein</fullName>
    </submittedName>
</protein>
<dbReference type="AlphaFoldDB" id="A0A3M7L3H2"/>
<feature type="region of interest" description="Disordered" evidence="1">
    <location>
        <begin position="1"/>
        <end position="79"/>
    </location>
</feature>
<evidence type="ECO:0000313" key="2">
    <source>
        <dbReference type="EMBL" id="RMZ57137.1"/>
    </source>
</evidence>
<name>A0A3M7L3H2_AUXPR</name>
<dbReference type="Proteomes" id="UP000279271">
    <property type="component" value="Unassembled WGS sequence"/>
</dbReference>
<feature type="compositionally biased region" description="Low complexity" evidence="1">
    <location>
        <begin position="26"/>
        <end position="39"/>
    </location>
</feature>
<feature type="compositionally biased region" description="Basic and acidic residues" evidence="1">
    <location>
        <begin position="67"/>
        <end position="79"/>
    </location>
</feature>
<proteinExistence type="predicted"/>